<sequence>MRFYHTITRFNDLRTLCSNVIKDANIAITETVILSTKNQASPIYVNHRPISHLTIPSGILIDTFIAPLRWRRVSRDERHHRHWINLRSPWVMDDFGTLVSTGFQR</sequence>
<proteinExistence type="predicted"/>
<evidence type="ECO:0000313" key="1">
    <source>
        <dbReference type="EMBL" id="VDO32856.1"/>
    </source>
</evidence>
<keyword evidence="2" id="KW-1185">Reference proteome</keyword>
<gene>
    <name evidence="1" type="ORF">OFLC_LOCUS2394</name>
</gene>
<name>A0A183H4I4_9BILA</name>
<accession>A0A183H4I4</accession>
<reference evidence="3" key="1">
    <citation type="submission" date="2016-06" db="UniProtKB">
        <authorList>
            <consortium name="WormBaseParasite"/>
        </authorList>
    </citation>
    <scope>IDENTIFICATION</scope>
</reference>
<dbReference type="WBParaSite" id="OFLC_0000239301-mRNA-1">
    <property type="protein sequence ID" value="OFLC_0000239301-mRNA-1"/>
    <property type="gene ID" value="OFLC_0000239301"/>
</dbReference>
<organism evidence="3">
    <name type="scientific">Onchocerca flexuosa</name>
    <dbReference type="NCBI Taxonomy" id="387005"/>
    <lineage>
        <taxon>Eukaryota</taxon>
        <taxon>Metazoa</taxon>
        <taxon>Ecdysozoa</taxon>
        <taxon>Nematoda</taxon>
        <taxon>Chromadorea</taxon>
        <taxon>Rhabditida</taxon>
        <taxon>Spirurina</taxon>
        <taxon>Spiruromorpha</taxon>
        <taxon>Filarioidea</taxon>
        <taxon>Onchocercidae</taxon>
        <taxon>Onchocerca</taxon>
    </lineage>
</organism>
<dbReference type="AlphaFoldDB" id="A0A183H4I4"/>
<dbReference type="Proteomes" id="UP000267606">
    <property type="component" value="Unassembled WGS sequence"/>
</dbReference>
<evidence type="ECO:0000313" key="2">
    <source>
        <dbReference type="Proteomes" id="UP000267606"/>
    </source>
</evidence>
<evidence type="ECO:0000313" key="3">
    <source>
        <dbReference type="WBParaSite" id="OFLC_0000239301-mRNA-1"/>
    </source>
</evidence>
<protein>
    <submittedName>
        <fullName evidence="1 3">Uncharacterized protein</fullName>
    </submittedName>
</protein>
<reference evidence="1 2" key="2">
    <citation type="submission" date="2018-11" db="EMBL/GenBank/DDBJ databases">
        <authorList>
            <consortium name="Pathogen Informatics"/>
        </authorList>
    </citation>
    <scope>NUCLEOTIDE SEQUENCE [LARGE SCALE GENOMIC DNA]</scope>
</reference>
<dbReference type="EMBL" id="UZAJ01001371">
    <property type="protein sequence ID" value="VDO32856.1"/>
    <property type="molecule type" value="Genomic_DNA"/>
</dbReference>